<reference evidence="5" key="1">
    <citation type="submission" date="2022-12" db="EMBL/GenBank/DDBJ databases">
        <authorList>
            <person name="Ruckert C."/>
            <person name="Busche T."/>
            <person name="Kalinowski J."/>
            <person name="Wittmann C."/>
        </authorList>
    </citation>
    <scope>NUCLEOTIDE SEQUENCE</scope>
    <source>
        <strain evidence="5">DSM 40467</strain>
    </source>
</reference>
<dbReference type="SUPFAM" id="SSF55729">
    <property type="entry name" value="Acyl-CoA N-acyltransferases (Nat)"/>
    <property type="match status" value="1"/>
</dbReference>
<protein>
    <submittedName>
        <fullName evidence="5">GNAT family N-acetyltransferase</fullName>
        <ecNumber evidence="5">2.3.1.-</ecNumber>
    </submittedName>
</protein>
<dbReference type="CDD" id="cd04301">
    <property type="entry name" value="NAT_SF"/>
    <property type="match status" value="1"/>
</dbReference>
<evidence type="ECO:0000256" key="2">
    <source>
        <dbReference type="ARBA" id="ARBA00023315"/>
    </source>
</evidence>
<dbReference type="InterPro" id="IPR012675">
    <property type="entry name" value="Beta-grasp_dom_sf"/>
</dbReference>
<keyword evidence="1 5" id="KW-0808">Transferase</keyword>
<evidence type="ECO:0000313" key="5">
    <source>
        <dbReference type="EMBL" id="WAZ21829.1"/>
    </source>
</evidence>
<accession>A0ABY7KG06</accession>
<name>A0ABY7KG06_9ACTN</name>
<dbReference type="InterPro" id="IPR016181">
    <property type="entry name" value="Acyl_CoA_acyltransferase"/>
</dbReference>
<keyword evidence="6" id="KW-1185">Reference proteome</keyword>
<dbReference type="PROSITE" id="PS00197">
    <property type="entry name" value="2FE2S_FER_1"/>
    <property type="match status" value="1"/>
</dbReference>
<evidence type="ECO:0000256" key="1">
    <source>
        <dbReference type="ARBA" id="ARBA00022679"/>
    </source>
</evidence>
<dbReference type="PANTHER" id="PTHR30602:SF12">
    <property type="entry name" value="AMINO-ACID ACETYLTRANSFERASE NAGS1, CHLOROPLASTIC-RELATED"/>
    <property type="match status" value="1"/>
</dbReference>
<dbReference type="Pfam" id="PF00111">
    <property type="entry name" value="Fer2"/>
    <property type="match status" value="1"/>
</dbReference>
<dbReference type="Gene3D" id="3.40.630.30">
    <property type="match status" value="1"/>
</dbReference>
<dbReference type="EC" id="2.3.1.-" evidence="5"/>
<proteinExistence type="predicted"/>
<dbReference type="InterPro" id="IPR006058">
    <property type="entry name" value="2Fe2S_fd_BS"/>
</dbReference>
<organism evidence="5 6">
    <name type="scientific">Streptomyces cinnabarinus</name>
    <dbReference type="NCBI Taxonomy" id="67287"/>
    <lineage>
        <taxon>Bacteria</taxon>
        <taxon>Bacillati</taxon>
        <taxon>Actinomycetota</taxon>
        <taxon>Actinomycetes</taxon>
        <taxon>Kitasatosporales</taxon>
        <taxon>Streptomycetaceae</taxon>
        <taxon>Streptomyces</taxon>
    </lineage>
</organism>
<dbReference type="CDD" id="cd00207">
    <property type="entry name" value="fer2"/>
    <property type="match status" value="1"/>
</dbReference>
<feature type="domain" description="2Fe-2S ferredoxin-type" evidence="3">
    <location>
        <begin position="179"/>
        <end position="261"/>
    </location>
</feature>
<evidence type="ECO:0000259" key="3">
    <source>
        <dbReference type="PROSITE" id="PS51085"/>
    </source>
</evidence>
<keyword evidence="2 5" id="KW-0012">Acyltransferase</keyword>
<dbReference type="PROSITE" id="PS51186">
    <property type="entry name" value="GNAT"/>
    <property type="match status" value="1"/>
</dbReference>
<dbReference type="Pfam" id="PF13508">
    <property type="entry name" value="Acetyltransf_7"/>
    <property type="match status" value="1"/>
</dbReference>
<gene>
    <name evidence="5" type="ORF">STRCI_003029</name>
</gene>
<dbReference type="InterPro" id="IPR000182">
    <property type="entry name" value="GNAT_dom"/>
</dbReference>
<dbReference type="EMBL" id="CP114413">
    <property type="protein sequence ID" value="WAZ21829.1"/>
    <property type="molecule type" value="Genomic_DNA"/>
</dbReference>
<dbReference type="InterPro" id="IPR001041">
    <property type="entry name" value="2Fe-2S_ferredoxin-type"/>
</dbReference>
<dbReference type="SUPFAM" id="SSF54292">
    <property type="entry name" value="2Fe-2S ferredoxin-like"/>
    <property type="match status" value="1"/>
</dbReference>
<dbReference type="Proteomes" id="UP001164439">
    <property type="component" value="Chromosome"/>
</dbReference>
<dbReference type="InterPro" id="IPR010167">
    <property type="entry name" value="NH2A_AcTrfase"/>
</dbReference>
<evidence type="ECO:0000313" key="6">
    <source>
        <dbReference type="Proteomes" id="UP001164439"/>
    </source>
</evidence>
<dbReference type="PROSITE" id="PS51085">
    <property type="entry name" value="2FE2S_FER_2"/>
    <property type="match status" value="1"/>
</dbReference>
<dbReference type="Gene3D" id="3.10.20.30">
    <property type="match status" value="1"/>
</dbReference>
<sequence length="261" mass="28543">MTKAIFLTLSRGGDELLDVGFRTATDADTDAVVALSEPFVADGSLISRTRETYAADIAEFFVLDIEGEIVACAGAGRGGALAEIYNFAVHEKWHGHGLGHVLLGSVIAALHQEQVEQVVLFSGTTVRWFERHGFERVEESELPAERVARIDRERGSVPLRRSTLRGFDAPDVLARIAGLKVRFERSGVELGWDGTFDSLLQFADHHGIETDSRCWAGACGTCRTFLKKGTVNYHTEPGADLEGQEMLLCQAQPVTDLVLDL</sequence>
<dbReference type="GO" id="GO:0016746">
    <property type="term" value="F:acyltransferase activity"/>
    <property type="evidence" value="ECO:0007669"/>
    <property type="project" value="UniProtKB-KW"/>
</dbReference>
<evidence type="ECO:0000259" key="4">
    <source>
        <dbReference type="PROSITE" id="PS51186"/>
    </source>
</evidence>
<feature type="domain" description="N-acetyltransferase" evidence="4">
    <location>
        <begin position="19"/>
        <end position="153"/>
    </location>
</feature>
<dbReference type="InterPro" id="IPR036010">
    <property type="entry name" value="2Fe-2S_ferredoxin-like_sf"/>
</dbReference>
<dbReference type="PANTHER" id="PTHR30602">
    <property type="entry name" value="AMINO-ACID ACETYLTRANSFERASE"/>
    <property type="match status" value="1"/>
</dbReference>
<dbReference type="RefSeq" id="WP_269659467.1">
    <property type="nucleotide sequence ID" value="NZ_CP114413.1"/>
</dbReference>